<organism evidence="2 3">
    <name type="scientific">Nonomuraea indica</name>
    <dbReference type="NCBI Taxonomy" id="1581193"/>
    <lineage>
        <taxon>Bacteria</taxon>
        <taxon>Bacillati</taxon>
        <taxon>Actinomycetota</taxon>
        <taxon>Actinomycetes</taxon>
        <taxon>Streptosporangiales</taxon>
        <taxon>Streptosporangiaceae</taxon>
        <taxon>Nonomuraea</taxon>
    </lineage>
</organism>
<accession>A0ABW7ZVS5</accession>
<evidence type="ECO:0000313" key="3">
    <source>
        <dbReference type="Proteomes" id="UP001612928"/>
    </source>
</evidence>
<dbReference type="Proteomes" id="UP001612928">
    <property type="component" value="Unassembled WGS sequence"/>
</dbReference>
<feature type="domain" description="HTH marR-type" evidence="1">
    <location>
        <begin position="5"/>
        <end position="107"/>
    </location>
</feature>
<protein>
    <submittedName>
        <fullName evidence="2">MarR family winged helix-turn-helix transcriptional regulator</fullName>
    </submittedName>
</protein>
<proteinExistence type="predicted"/>
<dbReference type="EMBL" id="JBITMB010000001">
    <property type="protein sequence ID" value="MFI7438629.1"/>
    <property type="molecule type" value="Genomic_DNA"/>
</dbReference>
<dbReference type="SUPFAM" id="SSF46785">
    <property type="entry name" value="Winged helix' DNA-binding domain"/>
    <property type="match status" value="1"/>
</dbReference>
<name>A0ABW7ZVS5_9ACTN</name>
<dbReference type="Gene3D" id="1.10.10.10">
    <property type="entry name" value="Winged helix-like DNA-binding domain superfamily/Winged helix DNA-binding domain"/>
    <property type="match status" value="1"/>
</dbReference>
<dbReference type="SMART" id="SM00347">
    <property type="entry name" value="HTH_MARR"/>
    <property type="match status" value="1"/>
</dbReference>
<gene>
    <name evidence="2" type="ORF">ACIBP5_01530</name>
</gene>
<evidence type="ECO:0000313" key="2">
    <source>
        <dbReference type="EMBL" id="MFI7438629.1"/>
    </source>
</evidence>
<keyword evidence="3" id="KW-1185">Reference proteome</keyword>
<sequence>MDAAIADLYTDLGLPDYRPRFSPVVRALAGQGPMAIRDLADAIGVTHSAASQTVHQMRRSGFVTLERGADARHRIVHLSERTRAALPAIEAEWDATARAVAALEAELPMPLTDVLAATVDALRRRPFRDRIAGATRQADPGAVRWRPSPE</sequence>
<dbReference type="RefSeq" id="WP_144070169.1">
    <property type="nucleotide sequence ID" value="NZ_JBITMB010000001.1"/>
</dbReference>
<dbReference type="InterPro" id="IPR036390">
    <property type="entry name" value="WH_DNA-bd_sf"/>
</dbReference>
<evidence type="ECO:0000259" key="1">
    <source>
        <dbReference type="SMART" id="SM00347"/>
    </source>
</evidence>
<dbReference type="Pfam" id="PF12802">
    <property type="entry name" value="MarR_2"/>
    <property type="match status" value="1"/>
</dbReference>
<reference evidence="2 3" key="1">
    <citation type="submission" date="2024-10" db="EMBL/GenBank/DDBJ databases">
        <title>The Natural Products Discovery Center: Release of the First 8490 Sequenced Strains for Exploring Actinobacteria Biosynthetic Diversity.</title>
        <authorList>
            <person name="Kalkreuter E."/>
            <person name="Kautsar S.A."/>
            <person name="Yang D."/>
            <person name="Bader C.D."/>
            <person name="Teijaro C.N."/>
            <person name="Fluegel L."/>
            <person name="Davis C.M."/>
            <person name="Simpson J.R."/>
            <person name="Lauterbach L."/>
            <person name="Steele A.D."/>
            <person name="Gui C."/>
            <person name="Meng S."/>
            <person name="Li G."/>
            <person name="Viehrig K."/>
            <person name="Ye F."/>
            <person name="Su P."/>
            <person name="Kiefer A.F."/>
            <person name="Nichols A."/>
            <person name="Cepeda A.J."/>
            <person name="Yan W."/>
            <person name="Fan B."/>
            <person name="Jiang Y."/>
            <person name="Adhikari A."/>
            <person name="Zheng C.-J."/>
            <person name="Schuster L."/>
            <person name="Cowan T.M."/>
            <person name="Smanski M.J."/>
            <person name="Chevrette M.G."/>
            <person name="De Carvalho L.P.S."/>
            <person name="Shen B."/>
        </authorList>
    </citation>
    <scope>NUCLEOTIDE SEQUENCE [LARGE SCALE GENOMIC DNA]</scope>
    <source>
        <strain evidence="2 3">NPDC049503</strain>
    </source>
</reference>
<dbReference type="InterPro" id="IPR000835">
    <property type="entry name" value="HTH_MarR-typ"/>
</dbReference>
<comment type="caution">
    <text evidence="2">The sequence shown here is derived from an EMBL/GenBank/DDBJ whole genome shotgun (WGS) entry which is preliminary data.</text>
</comment>
<dbReference type="InterPro" id="IPR036388">
    <property type="entry name" value="WH-like_DNA-bd_sf"/>
</dbReference>